<gene>
    <name evidence="1" type="ORF">NG799_09760</name>
</gene>
<accession>A0ABT2MQ30</accession>
<protein>
    <submittedName>
        <fullName evidence="1">Uncharacterized protein</fullName>
    </submittedName>
</protein>
<evidence type="ECO:0000313" key="1">
    <source>
        <dbReference type="EMBL" id="MCT7966617.1"/>
    </source>
</evidence>
<organism evidence="1 2">
    <name type="scientific">Laspinema palackyanum D2a</name>
    <dbReference type="NCBI Taxonomy" id="2953684"/>
    <lineage>
        <taxon>Bacteria</taxon>
        <taxon>Bacillati</taxon>
        <taxon>Cyanobacteriota</taxon>
        <taxon>Cyanophyceae</taxon>
        <taxon>Oscillatoriophycideae</taxon>
        <taxon>Oscillatoriales</taxon>
        <taxon>Laspinemataceae</taxon>
        <taxon>Laspinema</taxon>
        <taxon>Laspinema palackyanum</taxon>
    </lineage>
</organism>
<sequence>MKFTHLFNSKNPGLLGAIFSSLLLGAVAFPIASMAQNTPTEQNELQAQAQPMPLPQNVQMPVAYVLPGNAPVAVEIINQTNTAITYEAIGETRDRTLDGGDQAMLMDLQIPLTVTFMRPDGGLIQAQPEIIAPGEIRIYLTEANDLDSDITNMRIEPNGNMYLY</sequence>
<proteinExistence type="predicted"/>
<comment type="caution">
    <text evidence="1">The sequence shown here is derived from an EMBL/GenBank/DDBJ whole genome shotgun (WGS) entry which is preliminary data.</text>
</comment>
<dbReference type="RefSeq" id="WP_368006253.1">
    <property type="nucleotide sequence ID" value="NZ_JAMXFF010000012.1"/>
</dbReference>
<evidence type="ECO:0000313" key="2">
    <source>
        <dbReference type="Proteomes" id="UP001525890"/>
    </source>
</evidence>
<name>A0ABT2MQ30_9CYAN</name>
<dbReference type="EMBL" id="JAMXFF010000012">
    <property type="protein sequence ID" value="MCT7966617.1"/>
    <property type="molecule type" value="Genomic_DNA"/>
</dbReference>
<reference evidence="1 2" key="1">
    <citation type="journal article" date="2022" name="Front. Microbiol.">
        <title>High genomic differentiation and limited gene flow indicate recent cryptic speciation within the genus Laspinema (cyanobacteria).</title>
        <authorList>
            <person name="Stanojkovic A."/>
            <person name="Skoupy S."/>
            <person name="Skaloud P."/>
            <person name="Dvorak P."/>
        </authorList>
    </citation>
    <scope>NUCLEOTIDE SEQUENCE [LARGE SCALE GENOMIC DNA]</scope>
    <source>
        <strain evidence="1 2">D2a</strain>
    </source>
</reference>
<keyword evidence="2" id="KW-1185">Reference proteome</keyword>
<dbReference type="Proteomes" id="UP001525890">
    <property type="component" value="Unassembled WGS sequence"/>
</dbReference>